<dbReference type="InterPro" id="IPR001352">
    <property type="entry name" value="RNase_HII/HIII"/>
</dbReference>
<keyword evidence="12 14" id="KW-0378">Hydrolase</keyword>
<dbReference type="CDD" id="cd14796">
    <property type="entry name" value="RNAse_HIII_N"/>
    <property type="match status" value="1"/>
</dbReference>
<evidence type="ECO:0000256" key="2">
    <source>
        <dbReference type="ARBA" id="ARBA00001946"/>
    </source>
</evidence>
<evidence type="ECO:0000256" key="6">
    <source>
        <dbReference type="ARBA" id="ARBA00012180"/>
    </source>
</evidence>
<evidence type="ECO:0000256" key="11">
    <source>
        <dbReference type="ARBA" id="ARBA00022759"/>
    </source>
</evidence>
<keyword evidence="11 14" id="KW-0255">Endonuclease</keyword>
<comment type="cofactor">
    <cofactor evidence="2">
        <name>Mg(2+)</name>
        <dbReference type="ChEBI" id="CHEBI:18420"/>
    </cofactor>
</comment>
<keyword evidence="18" id="KW-1185">Reference proteome</keyword>
<evidence type="ECO:0000256" key="9">
    <source>
        <dbReference type="ARBA" id="ARBA00022722"/>
    </source>
</evidence>
<evidence type="ECO:0000313" key="17">
    <source>
        <dbReference type="EMBL" id="SER72429.1"/>
    </source>
</evidence>
<dbReference type="STRING" id="142588.SAMN04488559_10464"/>
<evidence type="ECO:0000256" key="1">
    <source>
        <dbReference type="ARBA" id="ARBA00000077"/>
    </source>
</evidence>
<dbReference type="RefSeq" id="WP_092650838.1">
    <property type="nucleotide sequence ID" value="NZ_FOHA01000004.1"/>
</dbReference>
<dbReference type="PROSITE" id="PS51975">
    <property type="entry name" value="RNASE_H_2"/>
    <property type="match status" value="1"/>
</dbReference>
<gene>
    <name evidence="14" type="primary">rnhC</name>
    <name evidence="17" type="ORF">SAMN04488559_10464</name>
</gene>
<dbReference type="GO" id="GO:0000287">
    <property type="term" value="F:magnesium ion binding"/>
    <property type="evidence" value="ECO:0007669"/>
    <property type="project" value="UniProtKB-UniRule"/>
</dbReference>
<name>A0A1H9RKF6_9LACT</name>
<evidence type="ECO:0000256" key="8">
    <source>
        <dbReference type="ARBA" id="ARBA00022490"/>
    </source>
</evidence>
<evidence type="ECO:0000256" key="15">
    <source>
        <dbReference type="PROSITE-ProRule" id="PRU01319"/>
    </source>
</evidence>
<comment type="catalytic activity">
    <reaction evidence="1 14 15">
        <text>Endonucleolytic cleavage to 5'-phosphomonoester.</text>
        <dbReference type="EC" id="3.1.26.4"/>
    </reaction>
</comment>
<dbReference type="InterPro" id="IPR024567">
    <property type="entry name" value="RNase_HII/HIII_dom"/>
</dbReference>
<dbReference type="PANTHER" id="PTHR10954:SF23">
    <property type="entry name" value="RIBONUCLEASE"/>
    <property type="match status" value="1"/>
</dbReference>
<feature type="binding site" evidence="14 15">
    <location>
        <position position="203"/>
    </location>
    <ligand>
        <name>a divalent metal cation</name>
        <dbReference type="ChEBI" id="CHEBI:60240"/>
    </ligand>
</feature>
<sequence length="309" mass="33636">MSNIVIEVSNATIEKMKQMYQNDLKATTPPGAVFAAKKKTVNITAYRSGKVLFQGNQAENEANQWTSQQKKGAASTAKKSKSVSSLPSGFASWSVLGSDEVGTGSYFGPLTVVAAYVAKEQIPLLKELGVKDSKDLKDPQIIAIAKDLLTFLPHSLLNVMPEKYNQIQPAMSQGKMKAILHNQALKHVLDKIAPITPEAILIDQFELPKTYFAHISDQPFQIKEKVYFATKGEQHHLAVAAASILARYSFLKGLDQLTEDAGFKIPSGAGGNVDLVAARLIKRGGTKLLGHYAKLHFANTEKAMKIANK</sequence>
<comment type="subcellular location">
    <subcellularLocation>
        <location evidence="4 14">Cytoplasm</location>
    </subcellularLocation>
</comment>
<comment type="cofactor">
    <cofactor evidence="14 15">
        <name>Mn(2+)</name>
        <dbReference type="ChEBI" id="CHEBI:29035"/>
    </cofactor>
    <cofactor evidence="14 15">
        <name>Mg(2+)</name>
        <dbReference type="ChEBI" id="CHEBI:18420"/>
    </cofactor>
    <text evidence="14 15">Manganese or magnesium. Binds 1 divalent metal ion per monomer in the absence of substrate. May bind a second metal ion after substrate binding.</text>
</comment>
<dbReference type="EMBL" id="FOHA01000004">
    <property type="protein sequence ID" value="SER72429.1"/>
    <property type="molecule type" value="Genomic_DNA"/>
</dbReference>
<keyword evidence="9 14" id="KW-0540">Nuclease</keyword>
<evidence type="ECO:0000259" key="16">
    <source>
        <dbReference type="PROSITE" id="PS51975"/>
    </source>
</evidence>
<dbReference type="PIRSF" id="PIRSF037748">
    <property type="entry name" value="RnhC"/>
    <property type="match status" value="1"/>
</dbReference>
<dbReference type="FunFam" id="3.30.420.10:FF:000047">
    <property type="entry name" value="Ribonuclease HIII"/>
    <property type="match status" value="1"/>
</dbReference>
<evidence type="ECO:0000256" key="13">
    <source>
        <dbReference type="ARBA" id="ARBA00022842"/>
    </source>
</evidence>
<dbReference type="PANTHER" id="PTHR10954">
    <property type="entry name" value="RIBONUCLEASE H2 SUBUNIT A"/>
    <property type="match status" value="1"/>
</dbReference>
<dbReference type="InterPro" id="IPR036397">
    <property type="entry name" value="RNaseH_sf"/>
</dbReference>
<evidence type="ECO:0000256" key="4">
    <source>
        <dbReference type="ARBA" id="ARBA00004496"/>
    </source>
</evidence>
<dbReference type="InterPro" id="IPR012295">
    <property type="entry name" value="TBP_dom_sf"/>
</dbReference>
<dbReference type="CDD" id="cd06590">
    <property type="entry name" value="RNase_HII_bacteria_HIII_like"/>
    <property type="match status" value="1"/>
</dbReference>
<evidence type="ECO:0000256" key="14">
    <source>
        <dbReference type="HAMAP-Rule" id="MF_00053"/>
    </source>
</evidence>
<dbReference type="GO" id="GO:0006298">
    <property type="term" value="P:mismatch repair"/>
    <property type="evidence" value="ECO:0007669"/>
    <property type="project" value="TreeGrafter"/>
</dbReference>
<dbReference type="GO" id="GO:0043137">
    <property type="term" value="P:DNA replication, removal of RNA primer"/>
    <property type="evidence" value="ECO:0007669"/>
    <property type="project" value="TreeGrafter"/>
</dbReference>
<dbReference type="AlphaFoldDB" id="A0A1H9RKF6"/>
<feature type="domain" description="RNase H type-2" evidence="16">
    <location>
        <begin position="93"/>
        <end position="309"/>
    </location>
</feature>
<evidence type="ECO:0000256" key="3">
    <source>
        <dbReference type="ARBA" id="ARBA00004065"/>
    </source>
</evidence>
<dbReference type="Pfam" id="PF11858">
    <property type="entry name" value="DUF3378"/>
    <property type="match status" value="1"/>
</dbReference>
<proteinExistence type="inferred from homology"/>
<dbReference type="EC" id="3.1.26.4" evidence="6 14"/>
<dbReference type="GO" id="GO:0005737">
    <property type="term" value="C:cytoplasm"/>
    <property type="evidence" value="ECO:0007669"/>
    <property type="project" value="UniProtKB-SubCell"/>
</dbReference>
<evidence type="ECO:0000256" key="10">
    <source>
        <dbReference type="ARBA" id="ARBA00022723"/>
    </source>
</evidence>
<dbReference type="Pfam" id="PF01351">
    <property type="entry name" value="RNase_HII"/>
    <property type="match status" value="1"/>
</dbReference>
<protein>
    <recommendedName>
        <fullName evidence="7 14">Ribonuclease HIII</fullName>
        <shortName evidence="14">RNase HIII</shortName>
        <ecNumber evidence="6 14">3.1.26.4</ecNumber>
    </recommendedName>
</protein>
<feature type="binding site" evidence="14 15">
    <location>
        <position position="100"/>
    </location>
    <ligand>
        <name>a divalent metal cation</name>
        <dbReference type="ChEBI" id="CHEBI:60240"/>
    </ligand>
</feature>
<dbReference type="Gene3D" id="3.30.420.10">
    <property type="entry name" value="Ribonuclease H-like superfamily/Ribonuclease H"/>
    <property type="match status" value="1"/>
</dbReference>
<evidence type="ECO:0000313" key="18">
    <source>
        <dbReference type="Proteomes" id="UP000198948"/>
    </source>
</evidence>
<dbReference type="OrthoDB" id="9777935at2"/>
<dbReference type="Gene3D" id="3.30.310.10">
    <property type="entry name" value="TATA-Binding Protein"/>
    <property type="match status" value="1"/>
</dbReference>
<evidence type="ECO:0000256" key="7">
    <source>
        <dbReference type="ARBA" id="ARBA00021407"/>
    </source>
</evidence>
<keyword evidence="13 14" id="KW-0460">Magnesium</keyword>
<dbReference type="InterPro" id="IPR012337">
    <property type="entry name" value="RNaseH-like_sf"/>
</dbReference>
<dbReference type="InterPro" id="IPR004641">
    <property type="entry name" value="RNase_HIII"/>
</dbReference>
<dbReference type="SUPFAM" id="SSF53098">
    <property type="entry name" value="Ribonuclease H-like"/>
    <property type="match status" value="1"/>
</dbReference>
<dbReference type="Proteomes" id="UP000198948">
    <property type="component" value="Unassembled WGS sequence"/>
</dbReference>
<dbReference type="GO" id="GO:0004523">
    <property type="term" value="F:RNA-DNA hybrid ribonuclease activity"/>
    <property type="evidence" value="ECO:0007669"/>
    <property type="project" value="UniProtKB-UniRule"/>
</dbReference>
<accession>A0A1H9RKF6</accession>
<comment type="function">
    <text evidence="3 14">Endonuclease that specifically degrades the RNA of RNA-DNA hybrids.</text>
</comment>
<dbReference type="GO" id="GO:0003723">
    <property type="term" value="F:RNA binding"/>
    <property type="evidence" value="ECO:0007669"/>
    <property type="project" value="UniProtKB-UniRule"/>
</dbReference>
<organism evidence="17 18">
    <name type="scientific">Isobaculum melis</name>
    <dbReference type="NCBI Taxonomy" id="142588"/>
    <lineage>
        <taxon>Bacteria</taxon>
        <taxon>Bacillati</taxon>
        <taxon>Bacillota</taxon>
        <taxon>Bacilli</taxon>
        <taxon>Lactobacillales</taxon>
        <taxon>Carnobacteriaceae</taxon>
        <taxon>Isobaculum</taxon>
    </lineage>
</organism>
<evidence type="ECO:0000256" key="5">
    <source>
        <dbReference type="ARBA" id="ARBA00008378"/>
    </source>
</evidence>
<keyword evidence="8 14" id="KW-0963">Cytoplasm</keyword>
<dbReference type="NCBIfam" id="TIGR00716">
    <property type="entry name" value="rnhC"/>
    <property type="match status" value="1"/>
</dbReference>
<keyword evidence="10 14" id="KW-0479">Metal-binding</keyword>
<evidence type="ECO:0000256" key="12">
    <source>
        <dbReference type="ARBA" id="ARBA00022801"/>
    </source>
</evidence>
<dbReference type="InterPro" id="IPR024568">
    <property type="entry name" value="RNase_HIII_N"/>
</dbReference>
<comment type="similarity">
    <text evidence="5 14">Belongs to the RNase HII family. RnhC subfamily.</text>
</comment>
<dbReference type="GO" id="GO:0032299">
    <property type="term" value="C:ribonuclease H2 complex"/>
    <property type="evidence" value="ECO:0007669"/>
    <property type="project" value="TreeGrafter"/>
</dbReference>
<dbReference type="HAMAP" id="MF_00053">
    <property type="entry name" value="RNase_HIII"/>
    <property type="match status" value="1"/>
</dbReference>
<feature type="binding site" evidence="14 15">
    <location>
        <position position="99"/>
    </location>
    <ligand>
        <name>a divalent metal cation</name>
        <dbReference type="ChEBI" id="CHEBI:60240"/>
    </ligand>
</feature>
<reference evidence="17 18" key="1">
    <citation type="submission" date="2016-10" db="EMBL/GenBank/DDBJ databases">
        <authorList>
            <person name="de Groot N.N."/>
        </authorList>
    </citation>
    <scope>NUCLEOTIDE SEQUENCE [LARGE SCALE GENOMIC DNA]</scope>
    <source>
        <strain evidence="17 18">DSM 13760</strain>
    </source>
</reference>